<reference evidence="1 2" key="1">
    <citation type="journal article" date="2017" name="Gigascience">
        <title>Draft genome of the honey bee ectoparasitic mite, Tropilaelaps mercedesae, is shaped by the parasitic life history.</title>
        <authorList>
            <person name="Dong X."/>
            <person name="Armstrong S.D."/>
            <person name="Xia D."/>
            <person name="Makepeace B.L."/>
            <person name="Darby A.C."/>
            <person name="Kadowaki T."/>
        </authorList>
    </citation>
    <scope>NUCLEOTIDE SEQUENCE [LARGE SCALE GENOMIC DNA]</scope>
    <source>
        <strain evidence="1">Wuxi-XJTLU</strain>
    </source>
</reference>
<dbReference type="InParanoid" id="A0A1V9XCK1"/>
<protein>
    <submittedName>
        <fullName evidence="1">Uncharacterized protein</fullName>
    </submittedName>
</protein>
<evidence type="ECO:0000313" key="2">
    <source>
        <dbReference type="Proteomes" id="UP000192247"/>
    </source>
</evidence>
<name>A0A1V9XCK1_9ACAR</name>
<accession>A0A1V9XCK1</accession>
<gene>
    <name evidence="1" type="ORF">BIW11_04043</name>
</gene>
<proteinExistence type="predicted"/>
<keyword evidence="2" id="KW-1185">Reference proteome</keyword>
<evidence type="ECO:0000313" key="1">
    <source>
        <dbReference type="EMBL" id="OQR71072.1"/>
    </source>
</evidence>
<organism evidence="1 2">
    <name type="scientific">Tropilaelaps mercedesae</name>
    <dbReference type="NCBI Taxonomy" id="418985"/>
    <lineage>
        <taxon>Eukaryota</taxon>
        <taxon>Metazoa</taxon>
        <taxon>Ecdysozoa</taxon>
        <taxon>Arthropoda</taxon>
        <taxon>Chelicerata</taxon>
        <taxon>Arachnida</taxon>
        <taxon>Acari</taxon>
        <taxon>Parasitiformes</taxon>
        <taxon>Mesostigmata</taxon>
        <taxon>Gamasina</taxon>
        <taxon>Dermanyssoidea</taxon>
        <taxon>Laelapidae</taxon>
        <taxon>Tropilaelaps</taxon>
    </lineage>
</organism>
<dbReference type="EMBL" id="MNPL01015418">
    <property type="protein sequence ID" value="OQR71072.1"/>
    <property type="molecule type" value="Genomic_DNA"/>
</dbReference>
<comment type="caution">
    <text evidence="1">The sequence shown here is derived from an EMBL/GenBank/DDBJ whole genome shotgun (WGS) entry which is preliminary data.</text>
</comment>
<dbReference type="AlphaFoldDB" id="A0A1V9XCK1"/>
<dbReference type="Proteomes" id="UP000192247">
    <property type="component" value="Unassembled WGS sequence"/>
</dbReference>
<sequence>MSAGTAIRSSRRCEFAIHEFCSAQILLGPLRRTRVTDSTDALECEVFWWSSWVLVIGDVRSLADFVNVIHLNVTETRRVPDESLLEVFLAQPFSSTPSNAKDATRARSSLRYGCDGLAENASVSSFSSRHHCQVSPPMHQGRLEIVPSVCPCVAVGRFPELAPVFWLFQRLPASCLASSADVDSLIAQV</sequence>